<dbReference type="RefSeq" id="WP_323693355.1">
    <property type="nucleotide sequence ID" value="NZ_CP116341.1"/>
</dbReference>
<accession>A0ABZ0KZE5</accession>
<proteinExistence type="predicted"/>
<evidence type="ECO:0000259" key="2">
    <source>
        <dbReference type="Pfam" id="PF13649"/>
    </source>
</evidence>
<dbReference type="SUPFAM" id="SSF53335">
    <property type="entry name" value="S-adenosyl-L-methionine-dependent methyltransferases"/>
    <property type="match status" value="1"/>
</dbReference>
<keyword evidence="1" id="KW-0808">Transferase</keyword>
<evidence type="ECO:0000256" key="1">
    <source>
        <dbReference type="ARBA" id="ARBA00022679"/>
    </source>
</evidence>
<protein>
    <submittedName>
        <fullName evidence="3">Methyltransferase domain-containing protein</fullName>
    </submittedName>
</protein>
<dbReference type="InterPro" id="IPR041698">
    <property type="entry name" value="Methyltransf_25"/>
</dbReference>
<feature type="domain" description="Methyltransferase" evidence="2">
    <location>
        <begin position="49"/>
        <end position="141"/>
    </location>
</feature>
<dbReference type="Proteomes" id="UP001303532">
    <property type="component" value="Chromosome"/>
</dbReference>
<dbReference type="GO" id="GO:0032259">
    <property type="term" value="P:methylation"/>
    <property type="evidence" value="ECO:0007669"/>
    <property type="project" value="UniProtKB-KW"/>
</dbReference>
<keyword evidence="3" id="KW-0489">Methyltransferase</keyword>
<sequence>MFKLDILAKNTAEKVSEQMISLVYDQVNAWGRHDDFFLALLKKLNVNEIADLGCGTGRLTTHLGKEGYHITAIDPNEEAIEYAKNKDYPDELTWIIDDSSNLQTEAFDAVIMTANVAQVFLTDESWQHTISNIYRALKPGGHMIFDTRNPLAKVWEQWEKDLTPDVATNFATGEPLEVWTEYEGFKEGIFTFFETVKNAQTGEVMIQEKIQLKFRTLTEIYDSLQQGGFSQIQAYEDWEFKQATEKAKSFIFHCVK</sequence>
<keyword evidence="4" id="KW-1185">Reference proteome</keyword>
<dbReference type="InterPro" id="IPR029063">
    <property type="entry name" value="SAM-dependent_MTases_sf"/>
</dbReference>
<reference evidence="3 4" key="1">
    <citation type="submission" date="2023-01" db="EMBL/GenBank/DDBJ databases">
        <title>Sporosarcina sp. nov., isolated from Korean tranditional fermented seafood 'Jeotgal'.</title>
        <authorList>
            <person name="Yang A.-I."/>
        </authorList>
    </citation>
    <scope>NUCLEOTIDE SEQUENCE [LARGE SCALE GENOMIC DNA]</scope>
    <source>
        <strain evidence="3 4">B2O-1</strain>
    </source>
</reference>
<dbReference type="EMBL" id="CP116341">
    <property type="protein sequence ID" value="WOV85761.1"/>
    <property type="molecule type" value="Genomic_DNA"/>
</dbReference>
<gene>
    <name evidence="3" type="ORF">PGH26_07445</name>
</gene>
<dbReference type="GO" id="GO:0008168">
    <property type="term" value="F:methyltransferase activity"/>
    <property type="evidence" value="ECO:0007669"/>
    <property type="project" value="UniProtKB-KW"/>
</dbReference>
<dbReference type="Gene3D" id="3.40.50.150">
    <property type="entry name" value="Vaccinia Virus protein VP39"/>
    <property type="match status" value="1"/>
</dbReference>
<name>A0ABZ0KZE5_9BACL</name>
<evidence type="ECO:0000313" key="4">
    <source>
        <dbReference type="Proteomes" id="UP001303532"/>
    </source>
</evidence>
<dbReference type="Gene3D" id="2.20.25.110">
    <property type="entry name" value="S-adenosyl-L-methionine-dependent methyltransferases"/>
    <property type="match status" value="1"/>
</dbReference>
<evidence type="ECO:0000313" key="3">
    <source>
        <dbReference type="EMBL" id="WOV85761.1"/>
    </source>
</evidence>
<dbReference type="Pfam" id="PF13649">
    <property type="entry name" value="Methyltransf_25"/>
    <property type="match status" value="1"/>
</dbReference>
<organism evidence="3 4">
    <name type="scientific">Sporosarcina jeotgali</name>
    <dbReference type="NCBI Taxonomy" id="3020056"/>
    <lineage>
        <taxon>Bacteria</taxon>
        <taxon>Bacillati</taxon>
        <taxon>Bacillota</taxon>
        <taxon>Bacilli</taxon>
        <taxon>Bacillales</taxon>
        <taxon>Caryophanaceae</taxon>
        <taxon>Sporosarcina</taxon>
    </lineage>
</organism>
<dbReference type="CDD" id="cd02440">
    <property type="entry name" value="AdoMet_MTases"/>
    <property type="match status" value="1"/>
</dbReference>
<dbReference type="PANTHER" id="PTHR43861">
    <property type="entry name" value="TRANS-ACONITATE 2-METHYLTRANSFERASE-RELATED"/>
    <property type="match status" value="1"/>
</dbReference>